<dbReference type="PANTHER" id="PTHR38594">
    <property type="entry name" value="PEP-DEPENDENT DIHYDROXYACETONE KINASE, PHOSPHORYL DONOR SUBUNIT DHAM"/>
    <property type="match status" value="1"/>
</dbReference>
<dbReference type="PANTHER" id="PTHR38594:SF1">
    <property type="entry name" value="PEP-DEPENDENT DIHYDROXYACETONE KINASE, PHOSPHORYL DONOR SUBUNIT DHAM"/>
    <property type="match status" value="1"/>
</dbReference>
<dbReference type="AlphaFoldDB" id="A0A934NAC0"/>
<reference evidence="7" key="1">
    <citation type="submission" date="2020-10" db="EMBL/GenBank/DDBJ databases">
        <title>Ca. Dormibacterota MAGs.</title>
        <authorList>
            <person name="Montgomery K."/>
        </authorList>
    </citation>
    <scope>NUCLEOTIDE SEQUENCE [LARGE SCALE GENOMIC DNA]</scope>
    <source>
        <strain evidence="7">SC8812_S17_10</strain>
    </source>
</reference>
<dbReference type="EC" id="2.7.1.121" evidence="3"/>
<dbReference type="Pfam" id="PF03610">
    <property type="entry name" value="EIIA-man"/>
    <property type="match status" value="1"/>
</dbReference>
<evidence type="ECO:0000256" key="1">
    <source>
        <dbReference type="ARBA" id="ARBA00001113"/>
    </source>
</evidence>
<dbReference type="InterPro" id="IPR036662">
    <property type="entry name" value="PTS_EIIA_man-typ_sf"/>
</dbReference>
<protein>
    <recommendedName>
        <fullName evidence="3">phosphoenolpyruvate--glycerone phosphotransferase</fullName>
        <ecNumber evidence="3">2.7.1.121</ecNumber>
    </recommendedName>
</protein>
<evidence type="ECO:0000256" key="2">
    <source>
        <dbReference type="ARBA" id="ARBA00002788"/>
    </source>
</evidence>
<dbReference type="PROSITE" id="PS51096">
    <property type="entry name" value="PTS_EIIA_TYPE_4"/>
    <property type="match status" value="1"/>
</dbReference>
<dbReference type="SUPFAM" id="SSF53062">
    <property type="entry name" value="PTS system fructose IIA component-like"/>
    <property type="match status" value="1"/>
</dbReference>
<keyword evidence="8" id="KW-1185">Reference proteome</keyword>
<evidence type="ECO:0000256" key="4">
    <source>
        <dbReference type="ARBA" id="ARBA00022679"/>
    </source>
</evidence>
<dbReference type="RefSeq" id="WP_338205507.1">
    <property type="nucleotide sequence ID" value="NZ_JAEKNR010000241.1"/>
</dbReference>
<dbReference type="InterPro" id="IPR004701">
    <property type="entry name" value="PTS_EIIA_man-typ"/>
</dbReference>
<evidence type="ECO:0000259" key="6">
    <source>
        <dbReference type="PROSITE" id="PS51096"/>
    </source>
</evidence>
<dbReference type="EMBL" id="JAEKNR010000241">
    <property type="protein sequence ID" value="MBJ7601311.1"/>
    <property type="molecule type" value="Genomic_DNA"/>
</dbReference>
<accession>A0A934NAC0</accession>
<comment type="subunit">
    <text evidence="5">Homodimer. The dihydroxyacetone kinase complex is composed of a homodimer of DhaM, a homodimer of DhaK and the subunit DhaL.</text>
</comment>
<proteinExistence type="predicted"/>
<feature type="domain" description="PTS EIIA type-4" evidence="6">
    <location>
        <begin position="2"/>
        <end position="135"/>
    </location>
</feature>
<name>A0A934NAC0_9BACT</name>
<keyword evidence="7" id="KW-0418">Kinase</keyword>
<dbReference type="InterPro" id="IPR039643">
    <property type="entry name" value="DhaM"/>
</dbReference>
<evidence type="ECO:0000256" key="5">
    <source>
        <dbReference type="ARBA" id="ARBA00046577"/>
    </source>
</evidence>
<dbReference type="NCBIfam" id="TIGR02364">
    <property type="entry name" value="dha_pts"/>
    <property type="match status" value="1"/>
</dbReference>
<dbReference type="InterPro" id="IPR012844">
    <property type="entry name" value="DhaM_N"/>
</dbReference>
<comment type="caution">
    <text evidence="7">The sequence shown here is derived from an EMBL/GenBank/DDBJ whole genome shotgun (WGS) entry which is preliminary data.</text>
</comment>
<evidence type="ECO:0000256" key="3">
    <source>
        <dbReference type="ARBA" id="ARBA00012095"/>
    </source>
</evidence>
<comment type="catalytic activity">
    <reaction evidence="1">
        <text>dihydroxyacetone + phosphoenolpyruvate = dihydroxyacetone phosphate + pyruvate</text>
        <dbReference type="Rhea" id="RHEA:18381"/>
        <dbReference type="ChEBI" id="CHEBI:15361"/>
        <dbReference type="ChEBI" id="CHEBI:16016"/>
        <dbReference type="ChEBI" id="CHEBI:57642"/>
        <dbReference type="ChEBI" id="CHEBI:58702"/>
        <dbReference type="EC" id="2.7.1.121"/>
    </reaction>
</comment>
<organism evidence="7 8">
    <name type="scientific">Candidatus Nephthysia bennettiae</name>
    <dbReference type="NCBI Taxonomy" id="3127016"/>
    <lineage>
        <taxon>Bacteria</taxon>
        <taxon>Bacillati</taxon>
        <taxon>Candidatus Dormiibacterota</taxon>
        <taxon>Candidatus Dormibacteria</taxon>
        <taxon>Candidatus Dormibacterales</taxon>
        <taxon>Candidatus Dormibacteraceae</taxon>
        <taxon>Candidatus Nephthysia</taxon>
    </lineage>
</organism>
<dbReference type="GO" id="GO:0047324">
    <property type="term" value="F:phosphoenolpyruvate-glycerone phosphotransferase activity"/>
    <property type="evidence" value="ECO:0007669"/>
    <property type="project" value="UniProtKB-EC"/>
</dbReference>
<evidence type="ECO:0000313" key="7">
    <source>
        <dbReference type="EMBL" id="MBJ7601311.1"/>
    </source>
</evidence>
<dbReference type="Gene3D" id="3.40.50.510">
    <property type="entry name" value="Phosphotransferase system, mannose-type IIA component"/>
    <property type="match status" value="1"/>
</dbReference>
<dbReference type="Proteomes" id="UP000612893">
    <property type="component" value="Unassembled WGS sequence"/>
</dbReference>
<keyword evidence="4" id="KW-0808">Transferase</keyword>
<sequence>MSVGFVLVSHSARLAEGVRELAEQVAQGNVPMVAVGGAEDGSLGTNALAIAQAIESLSMEEEVEGILVLMDLGSAVLSAETALEQLDEVLRDRVRMADAPFVEGAIAAAVEASLGSGLEAVLTTAEAARSLGKLS</sequence>
<gene>
    <name evidence="7" type="primary">dhaM</name>
    <name evidence="7" type="ORF">JF922_24960</name>
</gene>
<evidence type="ECO:0000313" key="8">
    <source>
        <dbReference type="Proteomes" id="UP000612893"/>
    </source>
</evidence>
<comment type="function">
    <text evidence="2">Component of the dihydroxyacetone kinase complex, which is responsible for the phosphoenolpyruvate (PEP)-dependent phosphorylation of dihydroxyacetone. DhaM serves as the phosphoryl donor. Is phosphorylated by phosphoenolpyruvate in an EI- and HPr-dependent reaction, and a phosphorelay system on histidine residues finally leads to phosphoryl transfer to DhaL and dihydroxyacetone.</text>
</comment>